<reference evidence="3" key="2">
    <citation type="journal article" date="2021" name="PeerJ">
        <title>Extensive microbial diversity within the chicken gut microbiome revealed by metagenomics and culture.</title>
        <authorList>
            <person name="Gilroy R."/>
            <person name="Ravi A."/>
            <person name="Getino M."/>
            <person name="Pursley I."/>
            <person name="Horton D.L."/>
            <person name="Alikhan N.F."/>
            <person name="Baker D."/>
            <person name="Gharbi K."/>
            <person name="Hall N."/>
            <person name="Watson M."/>
            <person name="Adriaenssens E.M."/>
            <person name="Foster-Nyarko E."/>
            <person name="Jarju S."/>
            <person name="Secka A."/>
            <person name="Antonio M."/>
            <person name="Oren A."/>
            <person name="Chaudhuri R.R."/>
            <person name="La Ragione R."/>
            <person name="Hildebrand F."/>
            <person name="Pallen M.J."/>
        </authorList>
    </citation>
    <scope>NUCLEOTIDE SEQUENCE</scope>
    <source>
        <strain evidence="3">CHK199-13235</strain>
    </source>
</reference>
<dbReference type="PROSITE" id="PS50994">
    <property type="entry name" value="INTEGRASE"/>
    <property type="match status" value="1"/>
</dbReference>
<dbReference type="PANTHER" id="PTHR46889">
    <property type="entry name" value="TRANSPOSASE INSF FOR INSERTION SEQUENCE IS3B-RELATED"/>
    <property type="match status" value="1"/>
</dbReference>
<comment type="caution">
    <text evidence="3">The sequence shown here is derived from an EMBL/GenBank/DDBJ whole genome shotgun (WGS) entry which is preliminary data.</text>
</comment>
<dbReference type="SUPFAM" id="SSF53098">
    <property type="entry name" value="Ribonuclease H-like"/>
    <property type="match status" value="1"/>
</dbReference>
<dbReference type="NCBIfam" id="NF033516">
    <property type="entry name" value="transpos_IS3"/>
    <property type="match status" value="1"/>
</dbReference>
<dbReference type="Proteomes" id="UP000824002">
    <property type="component" value="Unassembled WGS sequence"/>
</dbReference>
<dbReference type="GO" id="GO:0015074">
    <property type="term" value="P:DNA integration"/>
    <property type="evidence" value="ECO:0007669"/>
    <property type="project" value="InterPro"/>
</dbReference>
<reference evidence="3" key="1">
    <citation type="submission" date="2020-10" db="EMBL/GenBank/DDBJ databases">
        <authorList>
            <person name="Gilroy R."/>
        </authorList>
    </citation>
    <scope>NUCLEOTIDE SEQUENCE</scope>
    <source>
        <strain evidence="3">CHK199-13235</strain>
    </source>
</reference>
<comment type="function">
    <text evidence="1">Involved in the transposition of the insertion sequence.</text>
</comment>
<dbReference type="InterPro" id="IPR009057">
    <property type="entry name" value="Homeodomain-like_sf"/>
</dbReference>
<dbReference type="InterPro" id="IPR036397">
    <property type="entry name" value="RNaseH_sf"/>
</dbReference>
<dbReference type="Pfam" id="PF00665">
    <property type="entry name" value="rve"/>
    <property type="match status" value="1"/>
</dbReference>
<protein>
    <submittedName>
        <fullName evidence="3">IS3 family transposase</fullName>
    </submittedName>
</protein>
<dbReference type="InterPro" id="IPR048020">
    <property type="entry name" value="Transpos_IS3"/>
</dbReference>
<dbReference type="GO" id="GO:0003676">
    <property type="term" value="F:nucleic acid binding"/>
    <property type="evidence" value="ECO:0007669"/>
    <property type="project" value="InterPro"/>
</dbReference>
<dbReference type="PANTHER" id="PTHR46889:SF4">
    <property type="entry name" value="TRANSPOSASE INSO FOR INSERTION SEQUENCE ELEMENT IS911B-RELATED"/>
    <property type="match status" value="1"/>
</dbReference>
<gene>
    <name evidence="3" type="ORF">IAB51_13050</name>
</gene>
<feature type="domain" description="Integrase catalytic" evidence="2">
    <location>
        <begin position="131"/>
        <end position="294"/>
    </location>
</feature>
<evidence type="ECO:0000313" key="3">
    <source>
        <dbReference type="EMBL" id="HIS77704.1"/>
    </source>
</evidence>
<dbReference type="AlphaFoldDB" id="A0A9D1FPX9"/>
<evidence type="ECO:0000259" key="2">
    <source>
        <dbReference type="PROSITE" id="PS50994"/>
    </source>
</evidence>
<dbReference type="Pfam" id="PF13276">
    <property type="entry name" value="HTH_21"/>
    <property type="match status" value="1"/>
</dbReference>
<dbReference type="Pfam" id="PF13333">
    <property type="entry name" value="rve_2"/>
    <property type="match status" value="1"/>
</dbReference>
<accession>A0A9D1FPX9</accession>
<name>A0A9D1FPX9_9FIRM</name>
<proteinExistence type="predicted"/>
<organism evidence="3 4">
    <name type="scientific">Candidatus Merdivicinus excrementipullorum</name>
    <dbReference type="NCBI Taxonomy" id="2840867"/>
    <lineage>
        <taxon>Bacteria</taxon>
        <taxon>Bacillati</taxon>
        <taxon>Bacillota</taxon>
        <taxon>Clostridia</taxon>
        <taxon>Eubacteriales</taxon>
        <taxon>Oscillospiraceae</taxon>
        <taxon>Oscillospiraceae incertae sedis</taxon>
        <taxon>Candidatus Merdivicinus</taxon>
    </lineage>
</organism>
<dbReference type="Gene3D" id="3.30.420.10">
    <property type="entry name" value="Ribonuclease H-like superfamily/Ribonuclease H"/>
    <property type="match status" value="1"/>
</dbReference>
<dbReference type="SUPFAM" id="SSF46689">
    <property type="entry name" value="Homeodomain-like"/>
    <property type="match status" value="1"/>
</dbReference>
<evidence type="ECO:0000313" key="4">
    <source>
        <dbReference type="Proteomes" id="UP000824002"/>
    </source>
</evidence>
<evidence type="ECO:0000256" key="1">
    <source>
        <dbReference type="ARBA" id="ARBA00002286"/>
    </source>
</evidence>
<dbReference type="InterPro" id="IPR001584">
    <property type="entry name" value="Integrase_cat-core"/>
</dbReference>
<sequence length="298" mass="34239">MRRHPVQTIEEKYRCAQELSRQGASVKQVCRELGISRSGYYGWLRHKPGRREQENQALKRRLLELHQKYPAMGLDSLACMLKPEFGCSRKRIHRQMRILGIYSARRRAYKAAANSQHSQPIAPNLLMRNFSFNRPDQAWVGDITYIPTAEGWFYLAIVKDLCTRKIVGYAFSSRIDARLTLAALEMAYRRRKPAKGLIFHSDRGVQYAAAAYRETLAAYGIRQSMSRRGDPYDNAVAENFFSCLKCELIHLKQYQTRASAQTDIFAYMEAFYNTLRPHSALGGLSPAQFETQMISHAA</sequence>
<dbReference type="InterPro" id="IPR050900">
    <property type="entry name" value="Transposase_IS3/IS150/IS904"/>
</dbReference>
<dbReference type="InterPro" id="IPR025948">
    <property type="entry name" value="HTH-like_dom"/>
</dbReference>
<dbReference type="InterPro" id="IPR012337">
    <property type="entry name" value="RNaseH-like_sf"/>
</dbReference>
<dbReference type="EMBL" id="DVJP01000084">
    <property type="protein sequence ID" value="HIS77704.1"/>
    <property type="molecule type" value="Genomic_DNA"/>
</dbReference>